<dbReference type="Gene3D" id="1.10.287.1100">
    <property type="entry name" value="Sporulation inhibitor A"/>
    <property type="match status" value="1"/>
</dbReference>
<organism evidence="1 2">
    <name type="scientific">Paenibacillus paeoniae</name>
    <dbReference type="NCBI Taxonomy" id="2292705"/>
    <lineage>
        <taxon>Bacteria</taxon>
        <taxon>Bacillati</taxon>
        <taxon>Bacillota</taxon>
        <taxon>Bacilli</taxon>
        <taxon>Bacillales</taxon>
        <taxon>Paenibacillaceae</taxon>
        <taxon>Paenibacillus</taxon>
    </lineage>
</organism>
<dbReference type="Proteomes" id="UP000261905">
    <property type="component" value="Unassembled WGS sequence"/>
</dbReference>
<comment type="caution">
    <text evidence="1">The sequence shown here is derived from an EMBL/GenBank/DDBJ whole genome shotgun (WGS) entry which is preliminary data.</text>
</comment>
<gene>
    <name evidence="1" type="ORF">DX130_06260</name>
</gene>
<evidence type="ECO:0000313" key="2">
    <source>
        <dbReference type="Proteomes" id="UP000261905"/>
    </source>
</evidence>
<sequence>MVMDSRYTIHQTKLPDDELIQCYCEAVRYGCDPYFIRILADSITDRGLAMPLEGECDHGGI</sequence>
<proteinExistence type="predicted"/>
<dbReference type="SUPFAM" id="SSF100985">
    <property type="entry name" value="Sporulation inhibitor Sda"/>
    <property type="match status" value="1"/>
</dbReference>
<protein>
    <submittedName>
        <fullName evidence="1">Sporulation histidine kinase inhibitor Sda</fullName>
    </submittedName>
</protein>
<dbReference type="InterPro" id="IPR015064">
    <property type="entry name" value="Sda"/>
</dbReference>
<evidence type="ECO:0000313" key="1">
    <source>
        <dbReference type="EMBL" id="REK76638.1"/>
    </source>
</evidence>
<reference evidence="1 2" key="1">
    <citation type="submission" date="2018-08" db="EMBL/GenBank/DDBJ databases">
        <title>Paenibacillus sp. M4BSY-1, whole genome shotgun sequence.</title>
        <authorList>
            <person name="Tuo L."/>
        </authorList>
    </citation>
    <scope>NUCLEOTIDE SEQUENCE [LARGE SCALE GENOMIC DNA]</scope>
    <source>
        <strain evidence="1 2">M4BSY-1</strain>
    </source>
</reference>
<name>A0A371PK98_9BACL</name>
<dbReference type="InterPro" id="IPR036916">
    <property type="entry name" value="Sda_sf"/>
</dbReference>
<keyword evidence="2" id="KW-1185">Reference proteome</keyword>
<dbReference type="OrthoDB" id="2654114at2"/>
<dbReference type="Pfam" id="PF08970">
    <property type="entry name" value="Sda"/>
    <property type="match status" value="1"/>
</dbReference>
<dbReference type="EMBL" id="QUBQ01000001">
    <property type="protein sequence ID" value="REK76638.1"/>
    <property type="molecule type" value="Genomic_DNA"/>
</dbReference>
<dbReference type="RefSeq" id="WP_116043681.1">
    <property type="nucleotide sequence ID" value="NZ_QUBQ01000001.1"/>
</dbReference>
<accession>A0A371PK98</accession>
<dbReference type="AlphaFoldDB" id="A0A371PK98"/>